<dbReference type="GO" id="GO:0008233">
    <property type="term" value="F:peptidase activity"/>
    <property type="evidence" value="ECO:0007669"/>
    <property type="project" value="UniProtKB-KW"/>
</dbReference>
<comment type="caution">
    <text evidence="1">The sequence shown here is derived from an EMBL/GenBank/DDBJ whole genome shotgun (WGS) entry which is preliminary data.</text>
</comment>
<keyword evidence="2" id="KW-1185">Reference proteome</keyword>
<accession>F9CYF8</accession>
<organism evidence="1 2">
    <name type="scientific">Nitrosarchaeum koreense MY1</name>
    <dbReference type="NCBI Taxonomy" id="1001994"/>
    <lineage>
        <taxon>Archaea</taxon>
        <taxon>Nitrososphaerota</taxon>
        <taxon>Nitrososphaeria</taxon>
        <taxon>Nitrosopumilales</taxon>
        <taxon>Nitrosopumilaceae</taxon>
        <taxon>Nitrosarchaeum</taxon>
    </lineage>
</organism>
<dbReference type="Proteomes" id="UP000004440">
    <property type="component" value="Unassembled WGS sequence"/>
</dbReference>
<name>F9CYF8_9ARCH</name>
<evidence type="ECO:0000313" key="1">
    <source>
        <dbReference type="EMBL" id="EGP94120.1"/>
    </source>
</evidence>
<dbReference type="AlphaFoldDB" id="F9CYF8"/>
<reference evidence="1 2" key="1">
    <citation type="journal article" date="2011" name="J. Bacteriol.">
        <title>Genome Sequence of an Ammonia-Oxidizing Soil Archaeon, "Candidatus Nitrosoarchaeum koreensis" MY1.</title>
        <authorList>
            <person name="Kim B.K."/>
            <person name="Jung M.Y."/>
            <person name="Yu D.S."/>
            <person name="Park S.J."/>
            <person name="Oh T.K."/>
            <person name="Rhee S.K."/>
            <person name="Kim J.F."/>
        </authorList>
    </citation>
    <scope>NUCLEOTIDE SEQUENCE [LARGE SCALE GENOMIC DNA]</scope>
    <source>
        <strain evidence="1 2">MY1</strain>
    </source>
</reference>
<dbReference type="GO" id="GO:0006508">
    <property type="term" value="P:proteolysis"/>
    <property type="evidence" value="ECO:0007669"/>
    <property type="project" value="UniProtKB-KW"/>
</dbReference>
<dbReference type="EMBL" id="AFPU01000001">
    <property type="protein sequence ID" value="EGP94120.1"/>
    <property type="molecule type" value="Genomic_DNA"/>
</dbReference>
<sequence>MSIFGLAAMLFIGIISLAIAESNEQLILDNTAQSVEIPKWIKDNAKNHSIQNNSKQDIISLLENLSNIGMIKNIAHIQMQIYDIPPKGKMDFVSISGNVNEHGRSGFVTLEIQKPDNTKEILRTPVLETGLYSTVFSINDQSQKGTYRVVSEFNGKQLFVSYFSIADNVNDSKRIPSWFVTTFHWWIDDKITDAEFIQNIQYLIDNKILIIFINSQATPELELSVDGQHLVRRGTTHTITSHITYGEKPVEGARVTLTIEDYDEDIIREFNGFSNNYGEFVFSWEIPKKYDDLETLLAYVSVTYEDSSVTKLFKFQVYCMPSESNCKIDGNR</sequence>
<keyword evidence="1" id="KW-0645">Protease</keyword>
<keyword evidence="1" id="KW-0378">Hydrolase</keyword>
<gene>
    <name evidence="1" type="ORF">MY1_1364</name>
</gene>
<proteinExistence type="predicted"/>
<evidence type="ECO:0000313" key="2">
    <source>
        <dbReference type="Proteomes" id="UP000004440"/>
    </source>
</evidence>
<protein>
    <submittedName>
        <fullName evidence="1">Secreted periplasmic Zn-dependent protease</fullName>
    </submittedName>
</protein>